<evidence type="ECO:0000313" key="2">
    <source>
        <dbReference type="WBParaSite" id="JU765_v2.g16081.t1"/>
    </source>
</evidence>
<organism evidence="1 2">
    <name type="scientific">Panagrolaimus sp. JU765</name>
    <dbReference type="NCBI Taxonomy" id="591449"/>
    <lineage>
        <taxon>Eukaryota</taxon>
        <taxon>Metazoa</taxon>
        <taxon>Ecdysozoa</taxon>
        <taxon>Nematoda</taxon>
        <taxon>Chromadorea</taxon>
        <taxon>Rhabditida</taxon>
        <taxon>Tylenchina</taxon>
        <taxon>Panagrolaimomorpha</taxon>
        <taxon>Panagrolaimoidea</taxon>
        <taxon>Panagrolaimidae</taxon>
        <taxon>Panagrolaimus</taxon>
    </lineage>
</organism>
<protein>
    <submittedName>
        <fullName evidence="2">Uncharacterized protein</fullName>
    </submittedName>
</protein>
<reference evidence="2" key="1">
    <citation type="submission" date="2022-11" db="UniProtKB">
        <authorList>
            <consortium name="WormBaseParasite"/>
        </authorList>
    </citation>
    <scope>IDENTIFICATION</scope>
</reference>
<sequence>MDPSYRRQRTSIELPTDLCSAASMMVDAEMPSPDSSGADNSPRTNGPAMNLQFPHSTMPSTSHHVPGLSELNQLLISTLLQSQNQIPMGQAANRLANGCVNNEVLQLLQAHSAAFNLSNVNPLLPNPNDTSATVASLLAELRHTFWPALFAVSPLQLFQQRRDRSKNGGVGSDETEHGTPNRPAERGPEADADGAAAADRPRTL</sequence>
<dbReference type="Proteomes" id="UP000887576">
    <property type="component" value="Unplaced"/>
</dbReference>
<name>A0AC34QFX4_9BILA</name>
<evidence type="ECO:0000313" key="1">
    <source>
        <dbReference type="Proteomes" id="UP000887576"/>
    </source>
</evidence>
<dbReference type="WBParaSite" id="JU765_v2.g16081.t1">
    <property type="protein sequence ID" value="JU765_v2.g16081.t1"/>
    <property type="gene ID" value="JU765_v2.g16081"/>
</dbReference>
<proteinExistence type="predicted"/>
<accession>A0AC34QFX4</accession>